<feature type="compositionally biased region" description="Low complexity" evidence="2">
    <location>
        <begin position="190"/>
        <end position="207"/>
    </location>
</feature>
<gene>
    <name evidence="4" type="ORF">H9X71_05790</name>
</gene>
<dbReference type="EMBL" id="CP061274">
    <property type="protein sequence ID" value="QOD44824.1"/>
    <property type="molecule type" value="Genomic_DNA"/>
</dbReference>
<feature type="domain" description="HTH cro/C1-type" evidence="3">
    <location>
        <begin position="15"/>
        <end position="69"/>
    </location>
</feature>
<dbReference type="InterPro" id="IPR050807">
    <property type="entry name" value="TransReg_Diox_bact_type"/>
</dbReference>
<dbReference type="Gene3D" id="1.10.260.40">
    <property type="entry name" value="lambda repressor-like DNA-binding domains"/>
    <property type="match status" value="1"/>
</dbReference>
<evidence type="ECO:0000256" key="1">
    <source>
        <dbReference type="ARBA" id="ARBA00023125"/>
    </source>
</evidence>
<dbReference type="InterPro" id="IPR011051">
    <property type="entry name" value="RmlC_Cupin_sf"/>
</dbReference>
<dbReference type="PANTHER" id="PTHR46797:SF1">
    <property type="entry name" value="METHYLPHOSPHONATE SYNTHASE"/>
    <property type="match status" value="1"/>
</dbReference>
<dbReference type="GO" id="GO:0005829">
    <property type="term" value="C:cytosol"/>
    <property type="evidence" value="ECO:0007669"/>
    <property type="project" value="TreeGrafter"/>
</dbReference>
<dbReference type="InterPro" id="IPR010982">
    <property type="entry name" value="Lambda_DNA-bd_dom_sf"/>
</dbReference>
<dbReference type="SUPFAM" id="SSF51182">
    <property type="entry name" value="RmlC-like cupins"/>
    <property type="match status" value="1"/>
</dbReference>
<dbReference type="PANTHER" id="PTHR46797">
    <property type="entry name" value="HTH-TYPE TRANSCRIPTIONAL REGULATOR"/>
    <property type="match status" value="1"/>
</dbReference>
<dbReference type="Proteomes" id="UP000516660">
    <property type="component" value="Chromosome"/>
</dbReference>
<dbReference type="SUPFAM" id="SSF47413">
    <property type="entry name" value="lambda repressor-like DNA-binding domains"/>
    <property type="match status" value="1"/>
</dbReference>
<dbReference type="GO" id="GO:0003677">
    <property type="term" value="F:DNA binding"/>
    <property type="evidence" value="ECO:0007669"/>
    <property type="project" value="UniProtKB-KW"/>
</dbReference>
<sequence>MTQDTDLDALVRQRIRGLREARGWSLDALAARCFLSPSTLSRIETGHRRIALDQLVPIAQALETTLDALIESGDDADVVIRPQRDEQEGRTTWVLSRGGASGSGVFVAKMRMTPTRPFPVDQLGVHPGRDWFTVLSGTARLQLGERTILVEAGDAAEFSTMVPHAISAHRGVTEVLTILDRDGQRAHLRAPGAGPATPHGGAHGAQR</sequence>
<evidence type="ECO:0000313" key="4">
    <source>
        <dbReference type="EMBL" id="QOD44824.1"/>
    </source>
</evidence>
<accession>A0A7L7Z4Z3</accession>
<dbReference type="Pfam" id="PF01381">
    <property type="entry name" value="HTH_3"/>
    <property type="match status" value="1"/>
</dbReference>
<proteinExistence type="predicted"/>
<organism evidence="4 5">
    <name type="scientific">Clavibacter zhangzhiyongii</name>
    <dbReference type="NCBI Taxonomy" id="2768071"/>
    <lineage>
        <taxon>Bacteria</taxon>
        <taxon>Bacillati</taxon>
        <taxon>Actinomycetota</taxon>
        <taxon>Actinomycetes</taxon>
        <taxon>Micrococcales</taxon>
        <taxon>Microbacteriaceae</taxon>
        <taxon>Clavibacter</taxon>
    </lineage>
</organism>
<dbReference type="InterPro" id="IPR014710">
    <property type="entry name" value="RmlC-like_jellyroll"/>
</dbReference>
<dbReference type="AlphaFoldDB" id="A0A7L7Z4Z3"/>
<dbReference type="Gene3D" id="2.60.120.10">
    <property type="entry name" value="Jelly Rolls"/>
    <property type="match status" value="1"/>
</dbReference>
<dbReference type="KEGG" id="czh:H9X71_05790"/>
<dbReference type="PROSITE" id="PS50943">
    <property type="entry name" value="HTH_CROC1"/>
    <property type="match status" value="1"/>
</dbReference>
<reference evidence="4 5" key="1">
    <citation type="submission" date="2020-08" db="EMBL/GenBank/DDBJ databases">
        <title>Description of Clavibacter zhangzhiyonge sp. nov., a phytopathogenic actinobacterium isolated from barley seeds, causing leaf brown spot and decline.</title>
        <authorList>
            <person name="Tian Q."/>
            <person name="Chuan J."/>
            <person name="Zhao W."/>
            <person name="Li X."/>
        </authorList>
    </citation>
    <scope>NUCLEOTIDE SEQUENCE [LARGE SCALE GENOMIC DNA]</scope>
    <source>
        <strain evidence="4 5">DM1</strain>
    </source>
</reference>
<name>A0A7L7Z4Z3_9MICO</name>
<dbReference type="CDD" id="cd02209">
    <property type="entry name" value="cupin_XRE_C"/>
    <property type="match status" value="1"/>
</dbReference>
<protein>
    <submittedName>
        <fullName evidence="4">Helix-turn-helix transcriptional regulator</fullName>
    </submittedName>
</protein>
<dbReference type="InterPro" id="IPR013096">
    <property type="entry name" value="Cupin_2"/>
</dbReference>
<evidence type="ECO:0000313" key="5">
    <source>
        <dbReference type="Proteomes" id="UP000516660"/>
    </source>
</evidence>
<keyword evidence="5" id="KW-1185">Reference proteome</keyword>
<dbReference type="SMART" id="SM00530">
    <property type="entry name" value="HTH_XRE"/>
    <property type="match status" value="1"/>
</dbReference>
<feature type="region of interest" description="Disordered" evidence="2">
    <location>
        <begin position="187"/>
        <end position="207"/>
    </location>
</feature>
<dbReference type="GO" id="GO:0003700">
    <property type="term" value="F:DNA-binding transcription factor activity"/>
    <property type="evidence" value="ECO:0007669"/>
    <property type="project" value="TreeGrafter"/>
</dbReference>
<keyword evidence="1" id="KW-0238">DNA-binding</keyword>
<dbReference type="CDD" id="cd00093">
    <property type="entry name" value="HTH_XRE"/>
    <property type="match status" value="1"/>
</dbReference>
<dbReference type="RefSeq" id="WP_191148729.1">
    <property type="nucleotide sequence ID" value="NZ_CP061274.1"/>
</dbReference>
<evidence type="ECO:0000256" key="2">
    <source>
        <dbReference type="SAM" id="MobiDB-lite"/>
    </source>
</evidence>
<dbReference type="Pfam" id="PF07883">
    <property type="entry name" value="Cupin_2"/>
    <property type="match status" value="1"/>
</dbReference>
<evidence type="ECO:0000259" key="3">
    <source>
        <dbReference type="PROSITE" id="PS50943"/>
    </source>
</evidence>
<dbReference type="InterPro" id="IPR001387">
    <property type="entry name" value="Cro/C1-type_HTH"/>
</dbReference>